<dbReference type="InterPro" id="IPR025587">
    <property type="entry name" value="DUF4351"/>
</dbReference>
<proteinExistence type="predicted"/>
<evidence type="ECO:0000313" key="3">
    <source>
        <dbReference type="EMBL" id="GEO39625.1"/>
    </source>
</evidence>
<dbReference type="GO" id="GO:1990238">
    <property type="term" value="F:double-stranded DNA endonuclease activity"/>
    <property type="evidence" value="ECO:0007669"/>
    <property type="project" value="TreeGrafter"/>
</dbReference>
<dbReference type="Pfam" id="PF14261">
    <property type="entry name" value="DUF4351"/>
    <property type="match status" value="1"/>
</dbReference>
<accession>A0A512DT41</accession>
<dbReference type="OrthoDB" id="932587at2"/>
<sequence>MNLPQAVWVEFRWLTAERHAITSASAPHPCREANLMPPPRLIKRHDQFFKRLLERDGTAGALLRERLPPAVAGRFGPDAPELVAGSFVNRELQEHQTDRLYRARMVDGEIAFIYALIEHKSSPDPNVTLQLLGYMVQIWQWWIRQEGNGGNSRRRRLPPIFPIVVYHSEAEWHIPLDFIGGMDLSVDGALRPHHLNFSYSLADLGRIEDAELSREETLRIGFLILKHGSRDGDLRETLLKLGRHAFALGYDDLVALVRYILAEPNDVEAAIVQEVLKEIIPGQETRIMSIAAEQWKAEGMQIGEVKGKAAGIEADKADLLLRLLRRRFGSLPESAQARVQCALEDQLNEWAEAVLDASTLDAVFGGRGDN</sequence>
<dbReference type="GO" id="GO:0006310">
    <property type="term" value="P:DNA recombination"/>
    <property type="evidence" value="ECO:0007669"/>
    <property type="project" value="TreeGrafter"/>
</dbReference>
<feature type="domain" description="DUF4351" evidence="2">
    <location>
        <begin position="311"/>
        <end position="361"/>
    </location>
</feature>
<reference evidence="3 4" key="1">
    <citation type="submission" date="2019-07" db="EMBL/GenBank/DDBJ databases">
        <title>Whole genome shotgun sequence of Skermanella aerolata NBRC 106429.</title>
        <authorList>
            <person name="Hosoyama A."/>
            <person name="Uohara A."/>
            <person name="Ohji S."/>
            <person name="Ichikawa N."/>
        </authorList>
    </citation>
    <scope>NUCLEOTIDE SEQUENCE [LARGE SCALE GENOMIC DNA]</scope>
    <source>
        <strain evidence="3 4">NBRC 106429</strain>
    </source>
</reference>
<dbReference type="InterPro" id="IPR051699">
    <property type="entry name" value="Rpn/YhgA-like_nuclease"/>
</dbReference>
<evidence type="ECO:0000259" key="2">
    <source>
        <dbReference type="Pfam" id="PF14261"/>
    </source>
</evidence>
<dbReference type="EMBL" id="BJYZ01000017">
    <property type="protein sequence ID" value="GEO39625.1"/>
    <property type="molecule type" value="Genomic_DNA"/>
</dbReference>
<evidence type="ECO:0000313" key="4">
    <source>
        <dbReference type="Proteomes" id="UP000321523"/>
    </source>
</evidence>
<gene>
    <name evidence="3" type="ORF">SAE02_37730</name>
</gene>
<dbReference type="Proteomes" id="UP000321523">
    <property type="component" value="Unassembled WGS sequence"/>
</dbReference>
<dbReference type="PANTHER" id="PTHR34611:SF2">
    <property type="entry name" value="INACTIVE RECOMBINATION-PROMOTING NUCLEASE-LIKE PROTEIN RPNE-RELATED"/>
    <property type="match status" value="1"/>
</dbReference>
<dbReference type="Pfam" id="PF04754">
    <property type="entry name" value="Transposase_31"/>
    <property type="match status" value="1"/>
</dbReference>
<dbReference type="PANTHER" id="PTHR34611">
    <property type="match status" value="1"/>
</dbReference>
<dbReference type="AlphaFoldDB" id="A0A512DT41"/>
<dbReference type="RefSeq" id="WP_044427598.1">
    <property type="nucleotide sequence ID" value="NZ_BJYZ01000017.1"/>
</dbReference>
<keyword evidence="4" id="KW-1185">Reference proteome</keyword>
<evidence type="ECO:0008006" key="5">
    <source>
        <dbReference type="Google" id="ProtNLM"/>
    </source>
</evidence>
<organism evidence="3 4">
    <name type="scientific">Skermanella aerolata</name>
    <dbReference type="NCBI Taxonomy" id="393310"/>
    <lineage>
        <taxon>Bacteria</taxon>
        <taxon>Pseudomonadati</taxon>
        <taxon>Pseudomonadota</taxon>
        <taxon>Alphaproteobacteria</taxon>
        <taxon>Rhodospirillales</taxon>
        <taxon>Azospirillaceae</taxon>
        <taxon>Skermanella</taxon>
    </lineage>
</organism>
<dbReference type="InterPro" id="IPR006842">
    <property type="entry name" value="Transposase_31"/>
</dbReference>
<comment type="caution">
    <text evidence="3">The sequence shown here is derived from an EMBL/GenBank/DDBJ whole genome shotgun (WGS) entry which is preliminary data.</text>
</comment>
<protein>
    <recommendedName>
        <fullName evidence="5">Transposase (putative) YhgA-like domain-containing protein</fullName>
    </recommendedName>
</protein>
<evidence type="ECO:0000259" key="1">
    <source>
        <dbReference type="Pfam" id="PF04754"/>
    </source>
</evidence>
<feature type="domain" description="Transposase (putative) YhgA-like" evidence="1">
    <location>
        <begin position="44"/>
        <end position="241"/>
    </location>
</feature>
<name>A0A512DT41_9PROT</name>